<organism evidence="3 4">
    <name type="scientific">Marchantia polymorpha subsp. ruderalis</name>
    <dbReference type="NCBI Taxonomy" id="1480154"/>
    <lineage>
        <taxon>Eukaryota</taxon>
        <taxon>Viridiplantae</taxon>
        <taxon>Streptophyta</taxon>
        <taxon>Embryophyta</taxon>
        <taxon>Marchantiophyta</taxon>
        <taxon>Marchantiopsida</taxon>
        <taxon>Marchantiidae</taxon>
        <taxon>Marchantiales</taxon>
        <taxon>Marchantiaceae</taxon>
        <taxon>Marchantia</taxon>
    </lineage>
</organism>
<proteinExistence type="predicted"/>
<dbReference type="PANTHER" id="PTHR33385:SF4">
    <property type="entry name" value="PROTEIN XRI1"/>
    <property type="match status" value="1"/>
</dbReference>
<sequence>MECDPWDWQDEGLKLDGGYTLETAKYFWDEMPFDEDVSKTLLSTPIADILSQDPPVYAIRNQDPVAASTPGLSDNVFRGGGLQGACSPRIKRRRLLFREPESAFDSREDSSAGLEFFTDGVPDMQAPLEDQSLQSDAFWYRPCDGSVNAFGDVDVLDGGSHRWMAKCLEEGELSNKMRDDMKIALPGCDSPNAPGHAPREEDVQGPATPLPGRTAHGCKPIEQRNQLSPPCTPSAAKFAAAAAAAAAPVAYPFTLLKPEGGLTLREINEKLMSPPSRPVPHVQAEDAWPTSPGELGLGLSGKSVITRTRIHTMGNGTITIMRTRD</sequence>
<reference evidence="3 4" key="1">
    <citation type="submission" date="2016-03" db="EMBL/GenBank/DDBJ databases">
        <title>Mechanisms controlling the formation of the plant cell surface in tip-growing cells are functionally conserved among land plants.</title>
        <authorList>
            <person name="Honkanen S."/>
            <person name="Jones V.A."/>
            <person name="Morieri G."/>
            <person name="Champion C."/>
            <person name="Hetherington A.J."/>
            <person name="Kelly S."/>
            <person name="Saint-Marcoux D."/>
            <person name="Proust H."/>
            <person name="Prescott H."/>
            <person name="Dolan L."/>
        </authorList>
    </citation>
    <scope>NUCLEOTIDE SEQUENCE [LARGE SCALE GENOMIC DNA]</scope>
    <source>
        <strain evidence="4">cv. Tak-1 and cv. Tak-2</strain>
        <tissue evidence="3">Whole gametophyte</tissue>
    </source>
</reference>
<dbReference type="GO" id="GO:0007143">
    <property type="term" value="P:female meiotic nuclear division"/>
    <property type="evidence" value="ECO:0007669"/>
    <property type="project" value="InterPro"/>
</dbReference>
<evidence type="ECO:0000313" key="5">
    <source>
        <dbReference type="Proteomes" id="UP001162541"/>
    </source>
</evidence>
<feature type="region of interest" description="Disordered" evidence="1">
    <location>
        <begin position="273"/>
        <end position="295"/>
    </location>
</feature>
<evidence type="ECO:0000313" key="2">
    <source>
        <dbReference type="EMBL" id="BBN04819.1"/>
    </source>
</evidence>
<evidence type="ECO:0008006" key="6">
    <source>
        <dbReference type="Google" id="ProtNLM"/>
    </source>
</evidence>
<reference evidence="2" key="2">
    <citation type="journal article" date="2019" name="Curr. Biol.">
        <title>Chromatin organization in early land plants reveals an ancestral association between H3K27me3, transposons, and constitutive heterochromatin.</title>
        <authorList>
            <person name="Montgomery S.A."/>
            <person name="Tanizawa Y."/>
            <person name="Galik B."/>
            <person name="Wang N."/>
            <person name="Ito T."/>
            <person name="Mochizuki T."/>
            <person name="Akimcheva S."/>
            <person name="Bowman J."/>
            <person name="Cognat V."/>
            <person name="Drouard L."/>
            <person name="Ekker H."/>
            <person name="Houng S."/>
            <person name="Kohchi T."/>
            <person name="Lin S."/>
            <person name="Liu L.D."/>
            <person name="Nakamura Y."/>
            <person name="Valeeva L.R."/>
            <person name="Shakirov E.V."/>
            <person name="Shippen D.E."/>
            <person name="Wei W."/>
            <person name="Yagura M."/>
            <person name="Yamaoka S."/>
            <person name="Yamato K.T."/>
            <person name="Liu C."/>
            <person name="Berger F."/>
        </authorList>
    </citation>
    <scope>NUCLEOTIDE SEQUENCE [LARGE SCALE GENOMIC DNA]</scope>
    <source>
        <strain evidence="2">Tak-1</strain>
    </source>
</reference>
<dbReference type="InterPro" id="IPR039933">
    <property type="entry name" value="XRI1"/>
</dbReference>
<gene>
    <name evidence="3" type="ORF">AXG93_1440s1050</name>
    <name evidence="2" type="ORF">Mp_3g07900</name>
</gene>
<dbReference type="Proteomes" id="UP000077202">
    <property type="component" value="Unassembled WGS sequence"/>
</dbReference>
<evidence type="ECO:0000313" key="4">
    <source>
        <dbReference type="Proteomes" id="UP000077202"/>
    </source>
</evidence>
<dbReference type="AlphaFoldDB" id="A0A176W1Z4"/>
<reference evidence="5" key="3">
    <citation type="journal article" date="2020" name="Curr. Biol.">
        <title>Chromatin organization in early land plants reveals an ancestral association between H3K27me3, transposons, and constitutive heterochromatin.</title>
        <authorList>
            <person name="Montgomery S.A."/>
            <person name="Tanizawa Y."/>
            <person name="Galik B."/>
            <person name="Wang N."/>
            <person name="Ito T."/>
            <person name="Mochizuki T."/>
            <person name="Akimcheva S."/>
            <person name="Bowman J.L."/>
            <person name="Cognat V."/>
            <person name="Marechal-Drouard L."/>
            <person name="Ekker H."/>
            <person name="Hong S.F."/>
            <person name="Kohchi T."/>
            <person name="Lin S.S."/>
            <person name="Liu L.D."/>
            <person name="Nakamura Y."/>
            <person name="Valeeva L.R."/>
            <person name="Shakirov E.V."/>
            <person name="Shippen D.E."/>
            <person name="Wei W.L."/>
            <person name="Yagura M."/>
            <person name="Yamaoka S."/>
            <person name="Yamato K.T."/>
            <person name="Liu C."/>
            <person name="Berger F."/>
        </authorList>
    </citation>
    <scope>NUCLEOTIDE SEQUENCE [LARGE SCALE GENOMIC DNA]</scope>
    <source>
        <strain evidence="5">Tak-1</strain>
    </source>
</reference>
<dbReference type="EMBL" id="AP019868">
    <property type="protein sequence ID" value="BBN04819.1"/>
    <property type="molecule type" value="Genomic_DNA"/>
</dbReference>
<evidence type="ECO:0000256" key="1">
    <source>
        <dbReference type="SAM" id="MobiDB-lite"/>
    </source>
</evidence>
<dbReference type="GO" id="GO:0007140">
    <property type="term" value="P:male meiotic nuclear division"/>
    <property type="evidence" value="ECO:0007669"/>
    <property type="project" value="InterPro"/>
</dbReference>
<protein>
    <recommendedName>
        <fullName evidence="6">Protein XRI1</fullName>
    </recommendedName>
</protein>
<evidence type="ECO:0000313" key="3">
    <source>
        <dbReference type="EMBL" id="OAE27049.1"/>
    </source>
</evidence>
<dbReference type="PANTHER" id="PTHR33385">
    <property type="entry name" value="PROTEIN XRI1"/>
    <property type="match status" value="1"/>
</dbReference>
<name>A0A176W1Z4_MARPO</name>
<keyword evidence="4" id="KW-1185">Reference proteome</keyword>
<dbReference type="EMBL" id="LVLJ01001998">
    <property type="protein sequence ID" value="OAE27049.1"/>
    <property type="molecule type" value="Genomic_DNA"/>
</dbReference>
<dbReference type="Proteomes" id="UP001162541">
    <property type="component" value="Chromosome 3"/>
</dbReference>
<accession>A0A176W1Z4</accession>